<feature type="domain" description="Aminopeptidase N-like N-terminal" evidence="5">
    <location>
        <begin position="51"/>
        <end position="230"/>
    </location>
</feature>
<dbReference type="Pfam" id="PF01433">
    <property type="entry name" value="Peptidase_M1"/>
    <property type="match status" value="1"/>
</dbReference>
<comment type="caution">
    <text evidence="6">The sequence shown here is derived from an EMBL/GenBank/DDBJ whole genome shotgun (WGS) entry which is preliminary data.</text>
</comment>
<dbReference type="GO" id="GO:0008237">
    <property type="term" value="F:metallopeptidase activity"/>
    <property type="evidence" value="ECO:0007669"/>
    <property type="project" value="InterPro"/>
</dbReference>
<protein>
    <submittedName>
        <fullName evidence="6">Peptidase M1</fullName>
    </submittedName>
</protein>
<dbReference type="AlphaFoldDB" id="A0A845PRX4"/>
<evidence type="ECO:0000313" key="7">
    <source>
        <dbReference type="Proteomes" id="UP000553459"/>
    </source>
</evidence>
<keyword evidence="3" id="KW-0732">Signal</keyword>
<evidence type="ECO:0000313" key="6">
    <source>
        <dbReference type="EMBL" id="NAW50415.1"/>
    </source>
</evidence>
<dbReference type="InterPro" id="IPR014782">
    <property type="entry name" value="Peptidase_M1_dom"/>
</dbReference>
<feature type="active site" description="Proton acceptor" evidence="1">
    <location>
        <position position="342"/>
    </location>
</feature>
<feature type="signal peptide" evidence="3">
    <location>
        <begin position="1"/>
        <end position="18"/>
    </location>
</feature>
<dbReference type="Gene3D" id="1.10.390.10">
    <property type="entry name" value="Neutral Protease Domain 2"/>
    <property type="match status" value="1"/>
</dbReference>
<feature type="active site" description="Proton donor" evidence="1">
    <location>
        <position position="416"/>
    </location>
</feature>
<organism evidence="6 7">
    <name type="scientific">Elizabethkingia argenteiflava</name>
    <dbReference type="NCBI Taxonomy" id="2681556"/>
    <lineage>
        <taxon>Bacteria</taxon>
        <taxon>Pseudomonadati</taxon>
        <taxon>Bacteroidota</taxon>
        <taxon>Flavobacteriia</taxon>
        <taxon>Flavobacteriales</taxon>
        <taxon>Weeksellaceae</taxon>
        <taxon>Elizabethkingia</taxon>
    </lineage>
</organism>
<accession>A0A845PRX4</accession>
<evidence type="ECO:0000256" key="1">
    <source>
        <dbReference type="PIRSR" id="PIRSR634015-1"/>
    </source>
</evidence>
<dbReference type="InterPro" id="IPR045357">
    <property type="entry name" value="Aminopeptidase_N-like_N"/>
</dbReference>
<comment type="cofactor">
    <cofactor evidence="2">
        <name>Zn(2+)</name>
        <dbReference type="ChEBI" id="CHEBI:29105"/>
    </cofactor>
    <text evidence="2">Binds 1 zinc ion per subunit.</text>
</comment>
<evidence type="ECO:0000259" key="4">
    <source>
        <dbReference type="Pfam" id="PF01433"/>
    </source>
</evidence>
<dbReference type="RefSeq" id="WP_166518762.1">
    <property type="nucleotide sequence ID" value="NZ_JAAABJ010000297.1"/>
</dbReference>
<sequence length="549" mass="63867">MKTTITPLFLLCCSLGYAQNKNAFGDTHSPFTKQDSLFGSNSQYRNFWKVNKYDIEAEPQFEKKSVKGSNRISFKITRDISDPTFQIDIQQPMKVFNIMSDFEIVSQKREDNFLFIQAKGDFKKGDEYFINLNFEGYPKIARHAPWDGGWIFTSDKSGNPWITTATENIGTSVWLPTKDYWGDEPDQGMTFTLISPQKLMGISNGRLISHKIENNKNISIWEVKNPINNYSITPYIGDYIHFTDSFKGEKGILSLDYYVIKENLAKAKKQFSQVQSMLKAFEHWFGPYPFYEDGYKIVESPHLGMEHQSAIAYGNQYENGYLGQDISHTGIGLKFDFILIHESGHEWFANNITAQDTADMWIHESFTTYAETLYVEYLWGKENANQYIIGQRLNIKNDSPIIPAYGLRAYGSEDMYSKGANMLHTIRQVINDDEKFRQLLRGLNKKFYHKTVTGNEIQEYINQQSGIDFSSVFKQYLCTTQIPKLEYKQQDKKISFRWANTVENFKLPLHIKDSKIIINPSHQWTTIKLKDKSPIEWDPNYYVEYIKVE</sequence>
<feature type="binding site" evidence="2">
    <location>
        <position position="341"/>
    </location>
    <ligand>
        <name>Zn(2+)</name>
        <dbReference type="ChEBI" id="CHEBI:29105"/>
        <note>catalytic</note>
    </ligand>
</feature>
<keyword evidence="2" id="KW-0479">Metal-binding</keyword>
<dbReference type="PANTHER" id="PTHR45726:SF3">
    <property type="entry name" value="LEUKOTRIENE A-4 HYDROLASE"/>
    <property type="match status" value="1"/>
</dbReference>
<feature type="domain" description="Peptidase M1 membrane alanine aminopeptidase" evidence="4">
    <location>
        <begin position="274"/>
        <end position="476"/>
    </location>
</feature>
<dbReference type="Gene3D" id="2.60.40.1730">
    <property type="entry name" value="tricorn interacting facor f3 domain"/>
    <property type="match status" value="1"/>
</dbReference>
<name>A0A845PRX4_9FLAO</name>
<dbReference type="CDD" id="cd09603">
    <property type="entry name" value="M1_APN_like"/>
    <property type="match status" value="1"/>
</dbReference>
<feature type="chain" id="PRO_5032445885" evidence="3">
    <location>
        <begin position="19"/>
        <end position="549"/>
    </location>
</feature>
<dbReference type="GO" id="GO:0008270">
    <property type="term" value="F:zinc ion binding"/>
    <property type="evidence" value="ECO:0007669"/>
    <property type="project" value="InterPro"/>
</dbReference>
<keyword evidence="7" id="KW-1185">Reference proteome</keyword>
<feature type="binding site" evidence="2">
    <location>
        <position position="364"/>
    </location>
    <ligand>
        <name>Zn(2+)</name>
        <dbReference type="ChEBI" id="CHEBI:29105"/>
        <note>catalytic</note>
    </ligand>
</feature>
<dbReference type="EMBL" id="JAAABJ010000297">
    <property type="protein sequence ID" value="NAW50415.1"/>
    <property type="molecule type" value="Genomic_DNA"/>
</dbReference>
<evidence type="ECO:0000256" key="2">
    <source>
        <dbReference type="PIRSR" id="PIRSR634015-3"/>
    </source>
</evidence>
<dbReference type="SUPFAM" id="SSF63737">
    <property type="entry name" value="Leukotriene A4 hydrolase N-terminal domain"/>
    <property type="match status" value="1"/>
</dbReference>
<dbReference type="InterPro" id="IPR042097">
    <property type="entry name" value="Aminopeptidase_N-like_N_sf"/>
</dbReference>
<proteinExistence type="predicted"/>
<dbReference type="Pfam" id="PF17900">
    <property type="entry name" value="Peptidase_M1_N"/>
    <property type="match status" value="1"/>
</dbReference>
<reference evidence="6 7" key="1">
    <citation type="submission" date="2019-11" db="EMBL/GenBank/DDBJ databases">
        <title>Characterization of Elizabethkingia argenteiflava sp. nov., isolated from inner surface of Soybean Pods.</title>
        <authorList>
            <person name="Mo S."/>
        </authorList>
    </citation>
    <scope>NUCLEOTIDE SEQUENCE [LARGE SCALE GENOMIC DNA]</scope>
    <source>
        <strain evidence="6 7">YB22</strain>
    </source>
</reference>
<gene>
    <name evidence="6" type="ORF">GNY06_03075</name>
</gene>
<evidence type="ECO:0000256" key="3">
    <source>
        <dbReference type="SAM" id="SignalP"/>
    </source>
</evidence>
<dbReference type="PANTHER" id="PTHR45726">
    <property type="entry name" value="LEUKOTRIENE A-4 HYDROLASE"/>
    <property type="match status" value="1"/>
</dbReference>
<dbReference type="InterPro" id="IPR027268">
    <property type="entry name" value="Peptidase_M4/M1_CTD_sf"/>
</dbReference>
<keyword evidence="2" id="KW-0862">Zinc</keyword>
<dbReference type="SUPFAM" id="SSF55486">
    <property type="entry name" value="Metalloproteases ('zincins'), catalytic domain"/>
    <property type="match status" value="1"/>
</dbReference>
<evidence type="ECO:0000259" key="5">
    <source>
        <dbReference type="Pfam" id="PF17900"/>
    </source>
</evidence>
<dbReference type="Proteomes" id="UP000553459">
    <property type="component" value="Unassembled WGS sequence"/>
</dbReference>
<feature type="binding site" evidence="2">
    <location>
        <position position="345"/>
    </location>
    <ligand>
        <name>Zn(2+)</name>
        <dbReference type="ChEBI" id="CHEBI:29105"/>
        <note>catalytic</note>
    </ligand>
</feature>
<dbReference type="InterPro" id="IPR034015">
    <property type="entry name" value="M1_LTA4H"/>
</dbReference>